<accession>A0A6I4VUS5</accession>
<proteinExistence type="inferred from homology"/>
<protein>
    <recommendedName>
        <fullName evidence="13">Peptidase M50 domain-containing protein</fullName>
    </recommendedName>
</protein>
<dbReference type="GO" id="GO:0008237">
    <property type="term" value="F:metallopeptidase activity"/>
    <property type="evidence" value="ECO:0007669"/>
    <property type="project" value="UniProtKB-KW"/>
</dbReference>
<feature type="transmembrane region" description="Helical" evidence="12">
    <location>
        <begin position="12"/>
        <end position="38"/>
    </location>
</feature>
<dbReference type="InterPro" id="IPR008915">
    <property type="entry name" value="Peptidase_M50"/>
</dbReference>
<dbReference type="GO" id="GO:0046872">
    <property type="term" value="F:metal ion binding"/>
    <property type="evidence" value="ECO:0007669"/>
    <property type="project" value="UniProtKB-KW"/>
</dbReference>
<dbReference type="AlphaFoldDB" id="A0A6I4VUS5"/>
<dbReference type="GO" id="GO:0006508">
    <property type="term" value="P:proteolysis"/>
    <property type="evidence" value="ECO:0007669"/>
    <property type="project" value="UniProtKB-KW"/>
</dbReference>
<dbReference type="Pfam" id="PF02163">
    <property type="entry name" value="Peptidase_M50"/>
    <property type="match status" value="2"/>
</dbReference>
<keyword evidence="11 12" id="KW-0472">Membrane</keyword>
<name>A0A6I4VUS5_9BACL</name>
<sequence>MAQLQKIRLHPTFWLLVVISVWTGHFLEIITLCILVLIHELGHIVAAWSYGWRIQSIELLPIGGVAKTDEWGTVPAKEEIVVALAGPFHHVWMVLFSLLAFRLGWWSEEWTTYFIQGNLFLALFNLVPIYPLDGGRVLQAALSYVVPYHLCIRLTYWTSILFSIGLIGWGFFTSFPLFTIALFLLMTNIKHLRAHHLQYLRFLLHRHHHGISHDVPIHRVQIQQVTTTSILHSWYKECYHVFELTDRKGNSLGFIPEERLLKRYFEDGDLSKIQDLVS</sequence>
<evidence type="ECO:0000259" key="13">
    <source>
        <dbReference type="Pfam" id="PF02163"/>
    </source>
</evidence>
<dbReference type="CDD" id="cd06161">
    <property type="entry name" value="S2P-M50_SpoIVFB"/>
    <property type="match status" value="1"/>
</dbReference>
<keyword evidence="10" id="KW-0482">Metalloprotease</keyword>
<evidence type="ECO:0000256" key="3">
    <source>
        <dbReference type="ARBA" id="ARBA00007931"/>
    </source>
</evidence>
<evidence type="ECO:0000256" key="1">
    <source>
        <dbReference type="ARBA" id="ARBA00001947"/>
    </source>
</evidence>
<feature type="domain" description="Peptidase M50" evidence="13">
    <location>
        <begin position="113"/>
        <end position="144"/>
    </location>
</feature>
<gene>
    <name evidence="14" type="ORF">GSM42_16715</name>
</gene>
<evidence type="ECO:0000256" key="10">
    <source>
        <dbReference type="ARBA" id="ARBA00023049"/>
    </source>
</evidence>
<feature type="transmembrane region" description="Helical" evidence="12">
    <location>
        <begin position="80"/>
        <end position="101"/>
    </location>
</feature>
<comment type="similarity">
    <text evidence="3">Belongs to the peptidase M50B family.</text>
</comment>
<evidence type="ECO:0000256" key="9">
    <source>
        <dbReference type="ARBA" id="ARBA00022989"/>
    </source>
</evidence>
<comment type="caution">
    <text evidence="14">The sequence shown here is derived from an EMBL/GenBank/DDBJ whole genome shotgun (WGS) entry which is preliminary data.</text>
</comment>
<evidence type="ECO:0000256" key="5">
    <source>
        <dbReference type="ARBA" id="ARBA00022692"/>
    </source>
</evidence>
<evidence type="ECO:0000256" key="7">
    <source>
        <dbReference type="ARBA" id="ARBA00022801"/>
    </source>
</evidence>
<evidence type="ECO:0000256" key="8">
    <source>
        <dbReference type="ARBA" id="ARBA00022833"/>
    </source>
</evidence>
<feature type="transmembrane region" description="Helical" evidence="12">
    <location>
        <begin position="113"/>
        <end position="132"/>
    </location>
</feature>
<comment type="cofactor">
    <cofactor evidence="1">
        <name>Zn(2+)</name>
        <dbReference type="ChEBI" id="CHEBI:29105"/>
    </cofactor>
</comment>
<evidence type="ECO:0000256" key="4">
    <source>
        <dbReference type="ARBA" id="ARBA00022670"/>
    </source>
</evidence>
<feature type="transmembrane region" description="Helical" evidence="12">
    <location>
        <begin position="160"/>
        <end position="185"/>
    </location>
</feature>
<evidence type="ECO:0000256" key="11">
    <source>
        <dbReference type="ARBA" id="ARBA00023136"/>
    </source>
</evidence>
<keyword evidence="7" id="KW-0378">Hydrolase</keyword>
<keyword evidence="9 12" id="KW-1133">Transmembrane helix</keyword>
<evidence type="ECO:0000313" key="14">
    <source>
        <dbReference type="EMBL" id="MXQ55327.1"/>
    </source>
</evidence>
<keyword evidence="4" id="KW-0645">Protease</keyword>
<evidence type="ECO:0000256" key="2">
    <source>
        <dbReference type="ARBA" id="ARBA00004141"/>
    </source>
</evidence>
<evidence type="ECO:0000256" key="12">
    <source>
        <dbReference type="SAM" id="Phobius"/>
    </source>
</evidence>
<reference evidence="14 15" key="1">
    <citation type="submission" date="2019-12" db="EMBL/GenBank/DDBJ databases">
        <title>Whole-genome analyses of novel actinobacteria.</title>
        <authorList>
            <person name="Sahin N."/>
            <person name="Saygin H."/>
        </authorList>
    </citation>
    <scope>NUCLEOTIDE SEQUENCE [LARGE SCALE GENOMIC DNA]</scope>
    <source>
        <strain evidence="14 15">KC615</strain>
    </source>
</reference>
<dbReference type="GO" id="GO:0016020">
    <property type="term" value="C:membrane"/>
    <property type="evidence" value="ECO:0007669"/>
    <property type="project" value="UniProtKB-SubCell"/>
</dbReference>
<dbReference type="RefSeq" id="WP_160802678.1">
    <property type="nucleotide sequence ID" value="NZ_WUUL01000013.1"/>
</dbReference>
<keyword evidence="8" id="KW-0862">Zinc</keyword>
<keyword evidence="15" id="KW-1185">Reference proteome</keyword>
<feature type="domain" description="Peptidase M50" evidence="13">
    <location>
        <begin position="29"/>
        <end position="100"/>
    </location>
</feature>
<keyword evidence="5 12" id="KW-0812">Transmembrane</keyword>
<dbReference type="PANTHER" id="PTHR39188">
    <property type="entry name" value="MEMBRANE-ASSOCIATED ZINC METALLOPROTEASE M50B"/>
    <property type="match status" value="1"/>
</dbReference>
<dbReference type="EMBL" id="WUUL01000013">
    <property type="protein sequence ID" value="MXQ55327.1"/>
    <property type="molecule type" value="Genomic_DNA"/>
</dbReference>
<dbReference type="PANTHER" id="PTHR39188:SF3">
    <property type="entry name" value="STAGE IV SPORULATION PROTEIN FB"/>
    <property type="match status" value="1"/>
</dbReference>
<comment type="subcellular location">
    <subcellularLocation>
        <location evidence="2">Membrane</location>
        <topology evidence="2">Multi-pass membrane protein</topology>
    </subcellularLocation>
</comment>
<dbReference type="Proteomes" id="UP000430692">
    <property type="component" value="Unassembled WGS sequence"/>
</dbReference>
<evidence type="ECO:0000313" key="15">
    <source>
        <dbReference type="Proteomes" id="UP000430692"/>
    </source>
</evidence>
<keyword evidence="6" id="KW-0479">Metal-binding</keyword>
<evidence type="ECO:0000256" key="6">
    <source>
        <dbReference type="ARBA" id="ARBA00022723"/>
    </source>
</evidence>
<organism evidence="14 15">
    <name type="scientific">Shimazuella alba</name>
    <dbReference type="NCBI Taxonomy" id="2690964"/>
    <lineage>
        <taxon>Bacteria</taxon>
        <taxon>Bacillati</taxon>
        <taxon>Bacillota</taxon>
        <taxon>Bacilli</taxon>
        <taxon>Bacillales</taxon>
        <taxon>Thermoactinomycetaceae</taxon>
        <taxon>Shimazuella</taxon>
    </lineage>
</organism>